<dbReference type="Proteomes" id="UP001371456">
    <property type="component" value="Unassembled WGS sequence"/>
</dbReference>
<feature type="compositionally biased region" description="Polar residues" evidence="1">
    <location>
        <begin position="10"/>
        <end position="21"/>
    </location>
</feature>
<name>A0AAN8SPK9_SOLBU</name>
<dbReference type="PANTHER" id="PTHR35218">
    <property type="entry name" value="RNASE H DOMAIN-CONTAINING PROTEIN"/>
    <property type="match status" value="1"/>
</dbReference>
<feature type="region of interest" description="Disordered" evidence="1">
    <location>
        <begin position="1"/>
        <end position="21"/>
    </location>
</feature>
<sequence length="115" mass="12678">MGDKIGSGGNSYNQDNASSGPISGNNNIYPFMMNRNPTLIIWNIRGATNVAFRGNMKDLLNTHTPCILALLETKMESHEFLKNEYNFTGMVESPATGRSGVSLFYGMRINLRSLA</sequence>
<dbReference type="EMBL" id="JBANQN010000012">
    <property type="protein sequence ID" value="KAK6773714.1"/>
    <property type="molecule type" value="Genomic_DNA"/>
</dbReference>
<evidence type="ECO:0000313" key="3">
    <source>
        <dbReference type="Proteomes" id="UP001371456"/>
    </source>
</evidence>
<dbReference type="Gene3D" id="3.60.10.10">
    <property type="entry name" value="Endonuclease/exonuclease/phosphatase"/>
    <property type="match status" value="1"/>
</dbReference>
<keyword evidence="3" id="KW-1185">Reference proteome</keyword>
<dbReference type="PANTHER" id="PTHR35218:SF9">
    <property type="entry name" value="ENDONUCLEASE_EXONUCLEASE_PHOSPHATASE DOMAIN-CONTAINING PROTEIN"/>
    <property type="match status" value="1"/>
</dbReference>
<proteinExistence type="predicted"/>
<dbReference type="InterPro" id="IPR036691">
    <property type="entry name" value="Endo/exonu/phosph_ase_sf"/>
</dbReference>
<protein>
    <submittedName>
        <fullName evidence="2">Uncharacterized protein</fullName>
    </submittedName>
</protein>
<dbReference type="SUPFAM" id="SSF56219">
    <property type="entry name" value="DNase I-like"/>
    <property type="match status" value="1"/>
</dbReference>
<organism evidence="2 3">
    <name type="scientific">Solanum bulbocastanum</name>
    <name type="common">Wild potato</name>
    <dbReference type="NCBI Taxonomy" id="147425"/>
    <lineage>
        <taxon>Eukaryota</taxon>
        <taxon>Viridiplantae</taxon>
        <taxon>Streptophyta</taxon>
        <taxon>Embryophyta</taxon>
        <taxon>Tracheophyta</taxon>
        <taxon>Spermatophyta</taxon>
        <taxon>Magnoliopsida</taxon>
        <taxon>eudicotyledons</taxon>
        <taxon>Gunneridae</taxon>
        <taxon>Pentapetalae</taxon>
        <taxon>asterids</taxon>
        <taxon>lamiids</taxon>
        <taxon>Solanales</taxon>
        <taxon>Solanaceae</taxon>
        <taxon>Solanoideae</taxon>
        <taxon>Solaneae</taxon>
        <taxon>Solanum</taxon>
    </lineage>
</organism>
<accession>A0AAN8SPK9</accession>
<evidence type="ECO:0000256" key="1">
    <source>
        <dbReference type="SAM" id="MobiDB-lite"/>
    </source>
</evidence>
<evidence type="ECO:0000313" key="2">
    <source>
        <dbReference type="EMBL" id="KAK6773714.1"/>
    </source>
</evidence>
<reference evidence="2 3" key="1">
    <citation type="submission" date="2024-02" db="EMBL/GenBank/DDBJ databases">
        <title>de novo genome assembly of Solanum bulbocastanum strain 11H21.</title>
        <authorList>
            <person name="Hosaka A.J."/>
        </authorList>
    </citation>
    <scope>NUCLEOTIDE SEQUENCE [LARGE SCALE GENOMIC DNA]</scope>
    <source>
        <tissue evidence="2">Young leaves</tissue>
    </source>
</reference>
<gene>
    <name evidence="2" type="ORF">RDI58_028952</name>
</gene>
<dbReference type="AlphaFoldDB" id="A0AAN8SPK9"/>
<comment type="caution">
    <text evidence="2">The sequence shown here is derived from an EMBL/GenBank/DDBJ whole genome shotgun (WGS) entry which is preliminary data.</text>
</comment>